<sequence>MLKLCHHSHYNTSPCLKFEVCDRVNETDQEILDIGFSFGCEQSIIMMSLHLWRISIIAITLMIDFSCEKHLGFYFSDFNFTFNPKYMNISVDMSIYKTNTKRHPVYLVPETTIEIFEDIPKLHIVLIAKDLKTGKILADRTVDFCDISKLINSNAVFHSLMHHLLDTLKFALKCPFKQGIYKVKEHHMPNYIVPGLMHLHDRYLNIQKIRTRLDEHITTIFESSYVTEVCEFDN</sequence>
<protein>
    <submittedName>
        <fullName evidence="1">CLUMA_CG012347, isoform A</fullName>
    </submittedName>
</protein>
<dbReference type="Pfam" id="PF06477">
    <property type="entry name" value="DUF1091"/>
    <property type="match status" value="1"/>
</dbReference>
<evidence type="ECO:0000313" key="2">
    <source>
        <dbReference type="Proteomes" id="UP000183832"/>
    </source>
</evidence>
<name>A0A1J1IIR7_9DIPT</name>
<accession>A0A1J1IIR7</accession>
<dbReference type="Proteomes" id="UP000183832">
    <property type="component" value="Unassembled WGS sequence"/>
</dbReference>
<reference evidence="1 2" key="1">
    <citation type="submission" date="2015-04" db="EMBL/GenBank/DDBJ databases">
        <authorList>
            <person name="Syromyatnikov M.Y."/>
            <person name="Popov V.N."/>
        </authorList>
    </citation>
    <scope>NUCLEOTIDE SEQUENCE [LARGE SCALE GENOMIC DNA]</scope>
</reference>
<dbReference type="InterPro" id="IPR010512">
    <property type="entry name" value="DUF1091"/>
</dbReference>
<gene>
    <name evidence="1" type="ORF">CLUMA_CG012347</name>
</gene>
<evidence type="ECO:0000313" key="1">
    <source>
        <dbReference type="EMBL" id="CRK98958.1"/>
    </source>
</evidence>
<organism evidence="1 2">
    <name type="scientific">Clunio marinus</name>
    <dbReference type="NCBI Taxonomy" id="568069"/>
    <lineage>
        <taxon>Eukaryota</taxon>
        <taxon>Metazoa</taxon>
        <taxon>Ecdysozoa</taxon>
        <taxon>Arthropoda</taxon>
        <taxon>Hexapoda</taxon>
        <taxon>Insecta</taxon>
        <taxon>Pterygota</taxon>
        <taxon>Neoptera</taxon>
        <taxon>Endopterygota</taxon>
        <taxon>Diptera</taxon>
        <taxon>Nematocera</taxon>
        <taxon>Chironomoidea</taxon>
        <taxon>Chironomidae</taxon>
        <taxon>Clunio</taxon>
    </lineage>
</organism>
<proteinExistence type="predicted"/>
<dbReference type="EMBL" id="CVRI01000048">
    <property type="protein sequence ID" value="CRK98958.1"/>
    <property type="molecule type" value="Genomic_DNA"/>
</dbReference>
<keyword evidence="2" id="KW-1185">Reference proteome</keyword>
<dbReference type="AlphaFoldDB" id="A0A1J1IIR7"/>
<dbReference type="OrthoDB" id="8186735at2759"/>